<dbReference type="SUPFAM" id="SSF75217">
    <property type="entry name" value="alpha/beta knot"/>
    <property type="match status" value="1"/>
</dbReference>
<dbReference type="InterPro" id="IPR029028">
    <property type="entry name" value="Alpha/beta_knot_MTases"/>
</dbReference>
<dbReference type="GO" id="GO:0032259">
    <property type="term" value="P:methylation"/>
    <property type="evidence" value="ECO:0007669"/>
    <property type="project" value="UniProtKB-KW"/>
</dbReference>
<dbReference type="eggNOG" id="COG0566">
    <property type="taxonomic scope" value="Bacteria"/>
</dbReference>
<accession>S6AA88</accession>
<proteinExistence type="inferred from homology"/>
<dbReference type="PANTHER" id="PTHR43191">
    <property type="entry name" value="RRNA METHYLTRANSFERASE 3"/>
    <property type="match status" value="1"/>
</dbReference>
<dbReference type="InterPro" id="IPR053888">
    <property type="entry name" value="MRM3-like_sub_bind"/>
</dbReference>
<dbReference type="Pfam" id="PF00588">
    <property type="entry name" value="SpoU_methylase"/>
    <property type="match status" value="1"/>
</dbReference>
<dbReference type="GO" id="GO:0006396">
    <property type="term" value="P:RNA processing"/>
    <property type="evidence" value="ECO:0007669"/>
    <property type="project" value="InterPro"/>
</dbReference>
<sequence length="246" mass="25918">MLKSARKLAASSKERKKAGKTLLDGIHLVTAYHQAGGVPEAILVSVSAQDHPEIRDFIHNQPPENLIVLSDELFREISTVDTPTGIVALIRIPQPVDGKVNCCVLLEDIQDPGNLGSILRSAAAAGIGQIYLSTGCVDAWSPKVLRAGMGAHFHLSIHESSDLVAVARNFQGQVVATTLGTEKTLFSLDLSGQTAFVIGNEGAGVSESLLEAADSRVMIPMPGAAESLNAAAAAAICFFERVRQIG</sequence>
<dbReference type="Proteomes" id="UP000015559">
    <property type="component" value="Chromosome"/>
</dbReference>
<dbReference type="Gene3D" id="3.40.1280.10">
    <property type="match status" value="1"/>
</dbReference>
<evidence type="ECO:0000259" key="5">
    <source>
        <dbReference type="Pfam" id="PF22435"/>
    </source>
</evidence>
<evidence type="ECO:0000259" key="4">
    <source>
        <dbReference type="Pfam" id="PF00588"/>
    </source>
</evidence>
<dbReference type="InterPro" id="IPR029064">
    <property type="entry name" value="Ribosomal_eL30-like_sf"/>
</dbReference>
<dbReference type="GO" id="GO:0003723">
    <property type="term" value="F:RNA binding"/>
    <property type="evidence" value="ECO:0007669"/>
    <property type="project" value="InterPro"/>
</dbReference>
<gene>
    <name evidence="6" type="ORF">SCD_n01614</name>
</gene>
<dbReference type="AlphaFoldDB" id="S6AA88"/>
<dbReference type="PANTHER" id="PTHR43191:SF2">
    <property type="entry name" value="RRNA METHYLTRANSFERASE 3, MITOCHONDRIAL"/>
    <property type="match status" value="1"/>
</dbReference>
<dbReference type="InterPro" id="IPR051259">
    <property type="entry name" value="rRNA_Methyltransferase"/>
</dbReference>
<evidence type="ECO:0000256" key="3">
    <source>
        <dbReference type="ARBA" id="ARBA00022679"/>
    </source>
</evidence>
<evidence type="ECO:0000313" key="7">
    <source>
        <dbReference type="Proteomes" id="UP000015559"/>
    </source>
</evidence>
<protein>
    <submittedName>
        <fullName evidence="6">tRNA/rRNA methyltransferase SpoU</fullName>
    </submittedName>
</protein>
<dbReference type="Pfam" id="PF22435">
    <property type="entry name" value="MRM3-like_sub_bind"/>
    <property type="match status" value="1"/>
</dbReference>
<evidence type="ECO:0000256" key="2">
    <source>
        <dbReference type="ARBA" id="ARBA00022603"/>
    </source>
</evidence>
<dbReference type="CDD" id="cd18095">
    <property type="entry name" value="SpoU-like_rRNA-MTase"/>
    <property type="match status" value="1"/>
</dbReference>
<dbReference type="Gene3D" id="3.30.1330.30">
    <property type="match status" value="1"/>
</dbReference>
<name>S6AA88_SULDS</name>
<dbReference type="InterPro" id="IPR001537">
    <property type="entry name" value="SpoU_MeTrfase"/>
</dbReference>
<feature type="domain" description="MRM3-like substrate binding" evidence="5">
    <location>
        <begin position="3"/>
        <end position="88"/>
    </location>
</feature>
<dbReference type="SUPFAM" id="SSF55315">
    <property type="entry name" value="L30e-like"/>
    <property type="match status" value="1"/>
</dbReference>
<dbReference type="GO" id="GO:0008173">
    <property type="term" value="F:RNA methyltransferase activity"/>
    <property type="evidence" value="ECO:0007669"/>
    <property type="project" value="InterPro"/>
</dbReference>
<dbReference type="InterPro" id="IPR029026">
    <property type="entry name" value="tRNA_m1G_MTases_N"/>
</dbReference>
<keyword evidence="3 6" id="KW-0808">Transferase</keyword>
<keyword evidence="7" id="KW-1185">Reference proteome</keyword>
<keyword evidence="2 6" id="KW-0489">Methyltransferase</keyword>
<evidence type="ECO:0000313" key="6">
    <source>
        <dbReference type="EMBL" id="BAN35435.1"/>
    </source>
</evidence>
<dbReference type="HOGENOM" id="CLU_021322_3_2_4"/>
<reference evidence="6 7" key="1">
    <citation type="journal article" date="2012" name="Appl. Environ. Microbiol.">
        <title>Draft genome sequence of a psychrotolerant sulfur-oxidizing bacterium, Sulfuricella denitrificans skB26, and proteomic insights into cold adaptation.</title>
        <authorList>
            <person name="Watanabe T."/>
            <person name="Kojima H."/>
            <person name="Fukui M."/>
        </authorList>
    </citation>
    <scope>NUCLEOTIDE SEQUENCE [LARGE SCALE GENOMIC DNA]</scope>
    <source>
        <strain evidence="7">skB26</strain>
    </source>
</reference>
<comment type="similarity">
    <text evidence="1">Belongs to the class IV-like SAM-binding methyltransferase superfamily. RNA methyltransferase TrmH family.</text>
</comment>
<dbReference type="STRING" id="1163617.SCD_n01614"/>
<dbReference type="KEGG" id="sdr:SCD_n01614"/>
<evidence type="ECO:0000256" key="1">
    <source>
        <dbReference type="ARBA" id="ARBA00007228"/>
    </source>
</evidence>
<feature type="domain" description="tRNA/rRNA methyltransferase SpoU type" evidence="4">
    <location>
        <begin position="103"/>
        <end position="238"/>
    </location>
</feature>
<organism evidence="6 7">
    <name type="scientific">Sulfuricella denitrificans (strain DSM 22764 / NBRC 105220 / skB26)</name>
    <dbReference type="NCBI Taxonomy" id="1163617"/>
    <lineage>
        <taxon>Bacteria</taxon>
        <taxon>Pseudomonadati</taxon>
        <taxon>Pseudomonadota</taxon>
        <taxon>Betaproteobacteria</taxon>
        <taxon>Nitrosomonadales</taxon>
        <taxon>Sulfuricellaceae</taxon>
        <taxon>Sulfuricella</taxon>
    </lineage>
</organism>
<dbReference type="EMBL" id="AP013066">
    <property type="protein sequence ID" value="BAN35435.1"/>
    <property type="molecule type" value="Genomic_DNA"/>
</dbReference>